<dbReference type="GeneID" id="98068793"/>
<evidence type="ECO:0000256" key="1">
    <source>
        <dbReference type="SAM" id="Phobius"/>
    </source>
</evidence>
<dbReference type="Proteomes" id="UP000004892">
    <property type="component" value="Unassembled WGS sequence"/>
</dbReference>
<dbReference type="RefSeq" id="WP_009136357.1">
    <property type="nucleotide sequence ID" value="NZ_JH594596.1"/>
</dbReference>
<keyword evidence="1" id="KW-0472">Membrane</keyword>
<dbReference type="HOGENOM" id="CLU_030408_1_0_10"/>
<comment type="caution">
    <text evidence="2">The sequence shown here is derived from an EMBL/GenBank/DDBJ whole genome shotgun (WGS) entry which is preliminary data.</text>
</comment>
<organism evidence="2 3">
    <name type="scientific">Odoribacter laneus YIT 12061</name>
    <dbReference type="NCBI Taxonomy" id="742817"/>
    <lineage>
        <taxon>Bacteria</taxon>
        <taxon>Pseudomonadati</taxon>
        <taxon>Bacteroidota</taxon>
        <taxon>Bacteroidia</taxon>
        <taxon>Bacteroidales</taxon>
        <taxon>Odoribacteraceae</taxon>
        <taxon>Odoribacter</taxon>
    </lineage>
</organism>
<dbReference type="AlphaFoldDB" id="H1DG23"/>
<evidence type="ECO:0008006" key="4">
    <source>
        <dbReference type="Google" id="ProtNLM"/>
    </source>
</evidence>
<evidence type="ECO:0000313" key="2">
    <source>
        <dbReference type="EMBL" id="EHP48846.1"/>
    </source>
</evidence>
<keyword evidence="3" id="KW-1185">Reference proteome</keyword>
<dbReference type="Pfam" id="PF14903">
    <property type="entry name" value="WG_beta_rep"/>
    <property type="match status" value="6"/>
</dbReference>
<name>H1DG23_9BACT</name>
<accession>H1DG23</accession>
<sequence length="317" mass="36724">MMKRTLLFGSIFIGILLGNLIGIYLLLSRKDYRIVSRYNHFQIIEKNQRMGIMNPQGNIIFPLLYEKIDSFHYGIARVTKDKKIGYVDTTGKWKIPPVYDDLYLFNSFGSALALQNGKYGWINKRNETVIPFLYKNVQSDFNRNGQTIVSKDGQKYGCINLRNETILDFIYDRIELFDIYMLGEKDSSQGLYDLQGKILLPLTYERIQKSEGPVIPFKQNGKWGIYKSITQEKVYLPYDSIGSYQEGLVCVTKDDKFGYLDLSGEPVIPLKFNFATGFHHQHANVSTHGYRFSIDKEGNRIPHRPINYFFGILINKL</sequence>
<feature type="transmembrane region" description="Helical" evidence="1">
    <location>
        <begin position="6"/>
        <end position="27"/>
    </location>
</feature>
<dbReference type="EMBL" id="ADMC01000017">
    <property type="protein sequence ID" value="EHP48846.1"/>
    <property type="molecule type" value="Genomic_DNA"/>
</dbReference>
<dbReference type="PANTHER" id="PTHR37841">
    <property type="entry name" value="GLR2918 PROTEIN"/>
    <property type="match status" value="1"/>
</dbReference>
<dbReference type="STRING" id="742817.HMPREF9449_01209"/>
<proteinExistence type="predicted"/>
<evidence type="ECO:0000313" key="3">
    <source>
        <dbReference type="Proteomes" id="UP000004892"/>
    </source>
</evidence>
<dbReference type="InterPro" id="IPR032774">
    <property type="entry name" value="WG_beta_rep"/>
</dbReference>
<dbReference type="PANTHER" id="PTHR37841:SF1">
    <property type="entry name" value="DUF3298 DOMAIN-CONTAINING PROTEIN"/>
    <property type="match status" value="1"/>
</dbReference>
<dbReference type="eggNOG" id="COG2113">
    <property type="taxonomic scope" value="Bacteria"/>
</dbReference>
<reference evidence="2 3" key="1">
    <citation type="submission" date="2012-01" db="EMBL/GenBank/DDBJ databases">
        <title>The Genome Sequence of Odoribacter laneus YIT 12061.</title>
        <authorList>
            <consortium name="The Broad Institute Genome Sequencing Platform"/>
            <person name="Earl A."/>
            <person name="Ward D."/>
            <person name="Feldgarden M."/>
            <person name="Gevers D."/>
            <person name="Morotomi M."/>
            <person name="Young S.K."/>
            <person name="Zeng Q."/>
            <person name="Gargeya S."/>
            <person name="Fitzgerald M."/>
            <person name="Haas B."/>
            <person name="Abouelleil A."/>
            <person name="Alvarado L."/>
            <person name="Arachchi H.M."/>
            <person name="Berlin A."/>
            <person name="Chapman S.B."/>
            <person name="Gearin G."/>
            <person name="Goldberg J."/>
            <person name="Griggs A."/>
            <person name="Gujja S."/>
            <person name="Hansen M."/>
            <person name="Heiman D."/>
            <person name="Howarth C."/>
            <person name="Larimer J."/>
            <person name="Lui A."/>
            <person name="MacDonald P.J.P."/>
            <person name="McCowen C."/>
            <person name="Montmayeur A."/>
            <person name="Murphy C."/>
            <person name="Neiman D."/>
            <person name="Pearson M."/>
            <person name="Priest M."/>
            <person name="Roberts A."/>
            <person name="Saif S."/>
            <person name="Shea T."/>
            <person name="Sisk P."/>
            <person name="Stolte C."/>
            <person name="Sykes S."/>
            <person name="Wortman J."/>
            <person name="Nusbaum C."/>
            <person name="Birren B."/>
        </authorList>
    </citation>
    <scope>NUCLEOTIDE SEQUENCE [LARGE SCALE GENOMIC DNA]</scope>
    <source>
        <strain evidence="2 3">YIT 12061</strain>
    </source>
</reference>
<protein>
    <recommendedName>
        <fullName evidence="4">WG repeat-containing protein</fullName>
    </recommendedName>
</protein>
<keyword evidence="1" id="KW-0812">Transmembrane</keyword>
<keyword evidence="1" id="KW-1133">Transmembrane helix</keyword>
<dbReference type="PATRIC" id="fig|742817.3.peg.1285"/>
<gene>
    <name evidence="2" type="ORF">HMPREF9449_01209</name>
</gene>